<proteinExistence type="predicted"/>
<feature type="region of interest" description="Disordered" evidence="1">
    <location>
        <begin position="149"/>
        <end position="199"/>
    </location>
</feature>
<keyword evidence="3" id="KW-1185">Reference proteome</keyword>
<evidence type="ECO:0000313" key="3">
    <source>
        <dbReference type="Proteomes" id="UP001482455"/>
    </source>
</evidence>
<feature type="region of interest" description="Disordered" evidence="1">
    <location>
        <begin position="242"/>
        <end position="276"/>
    </location>
</feature>
<sequence>MGSHASATAPMADFHMTVDEQQQLLNNAPIHNTLARPDSGDHINDHAHHGTQYMTPLSSPRGEDPADKTTASLAIHGTSEPAPASAVAAVEAPSPGRAALSSLSCPDHYRRRLFASSRHDLDNTVEEFVQRAANDADVPPGLLGFLQRQRQHQPQEQLRQDPQPGLSPLVSTSSVNSVRSVAQTTPPRQSFALPSQDLDSTAACKAATAPMEVNRNDSDVLLHSHNSSGSGGTQVYGLTKLAPSDPSSGLAEEDEEEGTTFSVGGGGGGNGHVRPRLTAGMKTARLLAAPLPKQRHCSSHRMTAPSVNSQSTRELRQLCTSALQRRDSTITGVYQGISNGGGAAASTARCDSTASLMRLQRSHQPVPCTATVSGVTLPVVFRFLAIRSCSQPDSVPGVLPASDSSPLPTTSGNTGRALADRLYEVPGVLRQRVHPPALSASVITFPASLAQSSPRGIDTSAGKRFAVADVQKPTQVADEKASKGHSCVPLPPLLQLSSVATRASTQSSASAQLFGGATATNATILSSISITDIPSTNLSSSVAAACGRQALTSDYATRESYSSLGVSYHHQQPRFRRAQLGSVSSHSRSAVKPPTAEAAAAAAAGLSDIVTAGSISGRRSSYGETDPSLTAGVVWFGMFSSYAPSVTSPTADTPTSTTNYCYSCASSSIAG</sequence>
<organism evidence="2 3">
    <name type="scientific">Leishmania utingensis</name>
    <dbReference type="NCBI Taxonomy" id="653362"/>
    <lineage>
        <taxon>Eukaryota</taxon>
        <taxon>Discoba</taxon>
        <taxon>Euglenozoa</taxon>
        <taxon>Kinetoplastea</taxon>
        <taxon>Metakinetoplastina</taxon>
        <taxon>Trypanosomatida</taxon>
        <taxon>Trypanosomatidae</taxon>
        <taxon>Leishmaniinae</taxon>
        <taxon>Leishmania</taxon>
    </lineage>
</organism>
<evidence type="ECO:0000313" key="2">
    <source>
        <dbReference type="EMBL" id="KAL0514759.1"/>
    </source>
</evidence>
<accession>A0AAW3B1K3</accession>
<dbReference type="Proteomes" id="UP001482455">
    <property type="component" value="Unassembled WGS sequence"/>
</dbReference>
<protein>
    <submittedName>
        <fullName evidence="2">Uncharacterized protein</fullName>
    </submittedName>
</protein>
<feature type="region of interest" description="Disordered" evidence="1">
    <location>
        <begin position="292"/>
        <end position="312"/>
    </location>
</feature>
<feature type="compositionally biased region" description="Basic and acidic residues" evidence="1">
    <location>
        <begin position="38"/>
        <end position="48"/>
    </location>
</feature>
<name>A0AAW3B1K3_9TRYP</name>
<feature type="compositionally biased region" description="Low complexity" evidence="1">
    <location>
        <begin position="152"/>
        <end position="181"/>
    </location>
</feature>
<evidence type="ECO:0000256" key="1">
    <source>
        <dbReference type="SAM" id="MobiDB-lite"/>
    </source>
</evidence>
<dbReference type="AlphaFoldDB" id="A0AAW3B1K3"/>
<gene>
    <name evidence="2" type="ORF">Q4I30_000986</name>
</gene>
<dbReference type="EMBL" id="JBAMZL010000005">
    <property type="protein sequence ID" value="KAL0514759.1"/>
    <property type="molecule type" value="Genomic_DNA"/>
</dbReference>
<reference evidence="2 3" key="1">
    <citation type="submission" date="2024-02" db="EMBL/GenBank/DDBJ databases">
        <title>FIRST GENOME SEQUENCES OF Leishmania (Viannia) shawi, Leishmania (Viannia) lindenbergi AND Leishmania (Viannia) utingensis.</title>
        <authorList>
            <person name="Resadore F."/>
            <person name="Custodio M.G.F."/>
            <person name="Boite M.C."/>
            <person name="Cupolillo E."/>
            <person name="Ferreira G.E.M."/>
        </authorList>
    </citation>
    <scope>NUCLEOTIDE SEQUENCE [LARGE SCALE GENOMIC DNA]</scope>
    <source>
        <strain evidence="2 3">ITUB/BR/1977/M4964</strain>
    </source>
</reference>
<feature type="region of interest" description="Disordered" evidence="1">
    <location>
        <begin position="35"/>
        <end position="68"/>
    </location>
</feature>
<comment type="caution">
    <text evidence="2">The sequence shown here is derived from an EMBL/GenBank/DDBJ whole genome shotgun (WGS) entry which is preliminary data.</text>
</comment>